<keyword evidence="3" id="KW-1185">Reference proteome</keyword>
<accession>A0A5E4ZM61</accession>
<evidence type="ECO:0000256" key="1">
    <source>
        <dbReference type="SAM" id="Phobius"/>
    </source>
</evidence>
<name>A0A5E4ZM61_9BURK</name>
<reference evidence="2 3" key="1">
    <citation type="submission" date="2019-08" db="EMBL/GenBank/DDBJ databases">
        <authorList>
            <person name="Peeters C."/>
        </authorList>
    </citation>
    <scope>NUCLEOTIDE SEQUENCE [LARGE SCALE GENOMIC DNA]</scope>
    <source>
        <strain evidence="2 3">LMG 31117</strain>
    </source>
</reference>
<protein>
    <submittedName>
        <fullName evidence="2">Uncharacterized protein</fullName>
    </submittedName>
</protein>
<keyword evidence="1" id="KW-0812">Transmembrane</keyword>
<organism evidence="2 3">
    <name type="scientific">Pandoraea anapnoica</name>
    <dbReference type="NCBI Taxonomy" id="2508301"/>
    <lineage>
        <taxon>Bacteria</taxon>
        <taxon>Pseudomonadati</taxon>
        <taxon>Pseudomonadota</taxon>
        <taxon>Betaproteobacteria</taxon>
        <taxon>Burkholderiales</taxon>
        <taxon>Burkholderiaceae</taxon>
        <taxon>Pandoraea</taxon>
    </lineage>
</organism>
<evidence type="ECO:0000313" key="3">
    <source>
        <dbReference type="Proteomes" id="UP000383122"/>
    </source>
</evidence>
<keyword evidence="1" id="KW-1133">Transmembrane helix</keyword>
<evidence type="ECO:0000313" key="2">
    <source>
        <dbReference type="EMBL" id="VVE61482.1"/>
    </source>
</evidence>
<gene>
    <name evidence="2" type="ORF">PAN31117_00592</name>
</gene>
<dbReference type="EMBL" id="CABPSP010000001">
    <property type="protein sequence ID" value="VVE61482.1"/>
    <property type="molecule type" value="Genomic_DNA"/>
</dbReference>
<proteinExistence type="predicted"/>
<feature type="transmembrane region" description="Helical" evidence="1">
    <location>
        <begin position="6"/>
        <end position="32"/>
    </location>
</feature>
<sequence>MNFRNLLVVVSRLDCIGIPMMRIGVAIVFWWVGALKSIHSHSQSTAPDR</sequence>
<dbReference type="Proteomes" id="UP000383122">
    <property type="component" value="Unassembled WGS sequence"/>
</dbReference>
<dbReference type="AlphaFoldDB" id="A0A5E4ZM61"/>
<keyword evidence="1" id="KW-0472">Membrane</keyword>